<comment type="caution">
    <text evidence="3">The sequence shown here is derived from an EMBL/GenBank/DDBJ whole genome shotgun (WGS) entry which is preliminary data.</text>
</comment>
<gene>
    <name evidence="3" type="ORF">GCM10008101_16240</name>
</gene>
<proteinExistence type="predicted"/>
<feature type="transmembrane region" description="Helical" evidence="2">
    <location>
        <begin position="115"/>
        <end position="132"/>
    </location>
</feature>
<keyword evidence="2" id="KW-0472">Membrane</keyword>
<keyword evidence="4" id="KW-1185">Reference proteome</keyword>
<evidence type="ECO:0000313" key="4">
    <source>
        <dbReference type="Proteomes" id="UP000643403"/>
    </source>
</evidence>
<name>A0ABQ3C3I6_9GAMM</name>
<dbReference type="RefSeq" id="WP_189448562.1">
    <property type="nucleotide sequence ID" value="NZ_BMXY01000001.1"/>
</dbReference>
<feature type="region of interest" description="Disordered" evidence="1">
    <location>
        <begin position="1"/>
        <end position="36"/>
    </location>
</feature>
<protein>
    <recommendedName>
        <fullName evidence="5">Transposase DDE domain-containing protein</fullName>
    </recommendedName>
</protein>
<keyword evidence="2" id="KW-0812">Transmembrane</keyword>
<dbReference type="Proteomes" id="UP000643403">
    <property type="component" value="Unassembled WGS sequence"/>
</dbReference>
<evidence type="ECO:0000256" key="2">
    <source>
        <dbReference type="SAM" id="Phobius"/>
    </source>
</evidence>
<evidence type="ECO:0000313" key="3">
    <source>
        <dbReference type="EMBL" id="GGZ62771.1"/>
    </source>
</evidence>
<sequence length="134" mass="15126">MNFDRSQIPGWGADLDRRNRPAVPMERMPPREDDAHWDVPEAQAQTVEVLHSIERPGNTPVFGTACPPSGLSGKIRRAAFRHSEGRLRHWMMLLLADRVNVIEGLFDDARRSKKAHSIAAIGLVGLIAVMWLRR</sequence>
<keyword evidence="2" id="KW-1133">Transmembrane helix</keyword>
<reference evidence="4" key="1">
    <citation type="journal article" date="2019" name="Int. J. Syst. Evol. Microbiol.">
        <title>The Global Catalogue of Microorganisms (GCM) 10K type strain sequencing project: providing services to taxonomists for standard genome sequencing and annotation.</title>
        <authorList>
            <consortium name="The Broad Institute Genomics Platform"/>
            <consortium name="The Broad Institute Genome Sequencing Center for Infectious Disease"/>
            <person name="Wu L."/>
            <person name="Ma J."/>
        </authorList>
    </citation>
    <scope>NUCLEOTIDE SEQUENCE [LARGE SCALE GENOMIC DNA]</scope>
    <source>
        <strain evidence="4">KCTC 22558</strain>
    </source>
</reference>
<dbReference type="EMBL" id="BMXY01000001">
    <property type="protein sequence ID" value="GGZ62771.1"/>
    <property type="molecule type" value="Genomic_DNA"/>
</dbReference>
<evidence type="ECO:0000256" key="1">
    <source>
        <dbReference type="SAM" id="MobiDB-lite"/>
    </source>
</evidence>
<organism evidence="3 4">
    <name type="scientific">Cognatilysobacter xinjiangensis</name>
    <dbReference type="NCBI Taxonomy" id="546892"/>
    <lineage>
        <taxon>Bacteria</taxon>
        <taxon>Pseudomonadati</taxon>
        <taxon>Pseudomonadota</taxon>
        <taxon>Gammaproteobacteria</taxon>
        <taxon>Lysobacterales</taxon>
        <taxon>Lysobacteraceae</taxon>
        <taxon>Cognatilysobacter</taxon>
    </lineage>
</organism>
<evidence type="ECO:0008006" key="5">
    <source>
        <dbReference type="Google" id="ProtNLM"/>
    </source>
</evidence>
<accession>A0ABQ3C3I6</accession>